<protein>
    <submittedName>
        <fullName evidence="1">Uncharacterized protein</fullName>
    </submittedName>
</protein>
<organism evidence="1 2">
    <name type="scientific">Rhododendron molle</name>
    <name type="common">Chinese azalea</name>
    <name type="synonym">Azalea mollis</name>
    <dbReference type="NCBI Taxonomy" id="49168"/>
    <lineage>
        <taxon>Eukaryota</taxon>
        <taxon>Viridiplantae</taxon>
        <taxon>Streptophyta</taxon>
        <taxon>Embryophyta</taxon>
        <taxon>Tracheophyta</taxon>
        <taxon>Spermatophyta</taxon>
        <taxon>Magnoliopsida</taxon>
        <taxon>eudicotyledons</taxon>
        <taxon>Gunneridae</taxon>
        <taxon>Pentapetalae</taxon>
        <taxon>asterids</taxon>
        <taxon>Ericales</taxon>
        <taxon>Ericaceae</taxon>
        <taxon>Ericoideae</taxon>
        <taxon>Rhodoreae</taxon>
        <taxon>Rhododendron</taxon>
    </lineage>
</organism>
<evidence type="ECO:0000313" key="1">
    <source>
        <dbReference type="EMBL" id="KAI8528410.1"/>
    </source>
</evidence>
<evidence type="ECO:0000313" key="2">
    <source>
        <dbReference type="Proteomes" id="UP001062846"/>
    </source>
</evidence>
<name>A0ACC0LIG6_RHOML</name>
<dbReference type="Proteomes" id="UP001062846">
    <property type="component" value="Chromosome 12"/>
</dbReference>
<gene>
    <name evidence="1" type="ORF">RHMOL_Rhmol12G0147100</name>
</gene>
<proteinExistence type="predicted"/>
<comment type="caution">
    <text evidence="1">The sequence shown here is derived from an EMBL/GenBank/DDBJ whole genome shotgun (WGS) entry which is preliminary data.</text>
</comment>
<reference evidence="1" key="1">
    <citation type="submission" date="2022-02" db="EMBL/GenBank/DDBJ databases">
        <title>Plant Genome Project.</title>
        <authorList>
            <person name="Zhang R.-G."/>
        </authorList>
    </citation>
    <scope>NUCLEOTIDE SEQUENCE</scope>
    <source>
        <strain evidence="1">AT1</strain>
    </source>
</reference>
<sequence>MATQIFFLSLVLLSAFPPSFCQFNSQQNIQTFYPFPLPPVGQPPPSPQTKSTSPPPLPTHPAPPLRQPKSSSKGAVAKAVGVTVASTLVLSALFFFLVFMMFSRRKKEKPPNPYSYSRNKLGAPKDFARFNGKLKGVIVDEDGLDVVYWRNLQGENVKDSFSREVSDKKEEKRAISPEERRQKSQLGIQEVPPPRERSSSSHQFWSEGETRNPGSSIQAISRSPPPPAPPPPPPLPVLPMPKRKSGAPPPPPPPIPSKESPAPPPGPPPPPPIPSKESPAPPPGPPPPPPIPSKESPAPPPGPPPPPPIPSKESPAPPPGPPPPAKGIPSKNKTDESSNTGGDGNGQVKLKPLHWDKVNLNVDHSMVWDKIEGGSFRFDDDLMEALFGNVASNRRSPRRNSNTLSPNSERPNPPPQVFILDARKSQNTAIVLRSLAVSRKEIVDALTEGHGLDSDTLEKLTRIAPTKEEESQIVAFDGDPTRLADAESFLFHLLRIVPLAFTRFKALLFRSNYDSEILHLKELLQTLETGCKELRTRGLFLKLLEAILKAGNRMNAGTSRGNAQGFSLSSLRKLSDVKSTDGKTTLLHFVVEGVVRAEGKRCAANTNQSLSRGNGSKKTSEDSTTEEDSEREYKSLGLPIVGGLSAEFSNVKKSATIDYDSFAKSSSVIEAQIAEIVQALTRCRDADGGSFLREMKSFLGEAALEVKEVKEEQARVMALVKRTTEYYQPGASKEKHPLQLFVIIKDFLGMVDQACIDISRNLKKRRSATANVGSSSSSSSPPPMISVRFPVLPDHFLSDKSKSSSSDSDDD</sequence>
<accession>A0ACC0LIG6</accession>
<keyword evidence="2" id="KW-1185">Reference proteome</keyword>
<dbReference type="EMBL" id="CM046399">
    <property type="protein sequence ID" value="KAI8528410.1"/>
    <property type="molecule type" value="Genomic_DNA"/>
</dbReference>